<dbReference type="RefSeq" id="WP_379511834.1">
    <property type="nucleotide sequence ID" value="NZ_JBHSPA010000001.1"/>
</dbReference>
<evidence type="ECO:0000256" key="1">
    <source>
        <dbReference type="SAM" id="Coils"/>
    </source>
</evidence>
<comment type="caution">
    <text evidence="2">The sequence shown here is derived from an EMBL/GenBank/DDBJ whole genome shotgun (WGS) entry which is preliminary data.</text>
</comment>
<evidence type="ECO:0000313" key="2">
    <source>
        <dbReference type="EMBL" id="MFC5822277.1"/>
    </source>
</evidence>
<accession>A0ABW1CAM7</accession>
<keyword evidence="1" id="KW-0175">Coiled coil</keyword>
<name>A0ABW1CAM7_9ACTN</name>
<proteinExistence type="predicted"/>
<feature type="coiled-coil region" evidence="1">
    <location>
        <begin position="164"/>
        <end position="227"/>
    </location>
</feature>
<evidence type="ECO:0000313" key="3">
    <source>
        <dbReference type="Proteomes" id="UP001596058"/>
    </source>
</evidence>
<evidence type="ECO:0008006" key="4">
    <source>
        <dbReference type="Google" id="ProtNLM"/>
    </source>
</evidence>
<protein>
    <recommendedName>
        <fullName evidence="4">Chromosome partition protein Smc</fullName>
    </recommendedName>
</protein>
<dbReference type="EMBL" id="JBHSPA010000001">
    <property type="protein sequence ID" value="MFC5822277.1"/>
    <property type="molecule type" value="Genomic_DNA"/>
</dbReference>
<organism evidence="2 3">
    <name type="scientific">Nonomuraea insulae</name>
    <dbReference type="NCBI Taxonomy" id="1616787"/>
    <lineage>
        <taxon>Bacteria</taxon>
        <taxon>Bacillati</taxon>
        <taxon>Actinomycetota</taxon>
        <taxon>Actinomycetes</taxon>
        <taxon>Streptosporangiales</taxon>
        <taxon>Streptosporangiaceae</taxon>
        <taxon>Nonomuraea</taxon>
    </lineage>
</organism>
<gene>
    <name evidence="2" type="ORF">ACFPZ3_00265</name>
</gene>
<sequence length="304" mass="32048">MDELRRQIAAGAGTGGRQAALDVLRWAAAWAVAELEREEPGGGPVAALADVIRLDDAVTELAGLSRAVPGLLAEADAGRDVAAYLRDREADLAVLGESLSTLRARRTALGEHEERVRAALSEHAGLSDQVTALRRAERLAGALGELAAQRSVIERRLAEIGGPVADAENDLLAASERLLLLSEERRAALAPRLREALERAATAQAALREEEAATARAEADAEAATARFAELADLRERRLESAKAHARADSEIAAALAGDGLTGTDRARALLDGIDDRLREVDVALTGALAGRAGRPRLPWGDNT</sequence>
<dbReference type="Proteomes" id="UP001596058">
    <property type="component" value="Unassembled WGS sequence"/>
</dbReference>
<keyword evidence="3" id="KW-1185">Reference proteome</keyword>
<reference evidence="3" key="1">
    <citation type="journal article" date="2019" name="Int. J. Syst. Evol. Microbiol.">
        <title>The Global Catalogue of Microorganisms (GCM) 10K type strain sequencing project: providing services to taxonomists for standard genome sequencing and annotation.</title>
        <authorList>
            <consortium name="The Broad Institute Genomics Platform"/>
            <consortium name="The Broad Institute Genome Sequencing Center for Infectious Disease"/>
            <person name="Wu L."/>
            <person name="Ma J."/>
        </authorList>
    </citation>
    <scope>NUCLEOTIDE SEQUENCE [LARGE SCALE GENOMIC DNA]</scope>
    <source>
        <strain evidence="3">CCUG 53903</strain>
    </source>
</reference>